<sequence length="344" mass="37944">MASRHTDPDISSSTIEIDTDHGRKNIHIRRSTNITTQDHPVVVLVPGLGLGCLTFTTIQSELAKSGIASFTYDRLGIGRSSSLPLLESTDRDSEKKTPKPRTASALAQELDAVLHAAALKSPFVFITHSAGGLTIWEYTAAHSENSAGVVFLDANSPRSIERAVMDPDLEFLADGIKGGLDYCSVIGLDDAHHMSGAEWEELNGQRDPPEGWTKGENGGWAEMLGWHDSCRDLARHDLVSKHPLGDRPVTVIKGFSERDIRKAIAYSEAKGGGTNEQREELLRKMEGCDVLEEECQREHLMLTGTGERRFVFAHSSGHYPHITEQDQVVSEIERMVRLVRRNGK</sequence>
<name>A0AAE0WIM9_9PEZI</name>
<dbReference type="Gene3D" id="3.40.50.1820">
    <property type="entry name" value="alpha/beta hydrolase"/>
    <property type="match status" value="1"/>
</dbReference>
<evidence type="ECO:0000259" key="1">
    <source>
        <dbReference type="Pfam" id="PF12697"/>
    </source>
</evidence>
<dbReference type="PANTHER" id="PTHR43689:SF8">
    <property type="entry name" value="ALPHA_BETA-HYDROLASES SUPERFAMILY PROTEIN"/>
    <property type="match status" value="1"/>
</dbReference>
<dbReference type="EMBL" id="JAUTXT010000052">
    <property type="protein sequence ID" value="KAK3670703.1"/>
    <property type="molecule type" value="Genomic_DNA"/>
</dbReference>
<organism evidence="2 3">
    <name type="scientific">Recurvomyces mirabilis</name>
    <dbReference type="NCBI Taxonomy" id="574656"/>
    <lineage>
        <taxon>Eukaryota</taxon>
        <taxon>Fungi</taxon>
        <taxon>Dikarya</taxon>
        <taxon>Ascomycota</taxon>
        <taxon>Pezizomycotina</taxon>
        <taxon>Dothideomycetes</taxon>
        <taxon>Dothideomycetidae</taxon>
        <taxon>Mycosphaerellales</taxon>
        <taxon>Teratosphaeriaceae</taxon>
        <taxon>Recurvomyces</taxon>
    </lineage>
</organism>
<comment type="caution">
    <text evidence="2">The sequence shown here is derived from an EMBL/GenBank/DDBJ whole genome shotgun (WGS) entry which is preliminary data.</text>
</comment>
<dbReference type="SUPFAM" id="SSF53474">
    <property type="entry name" value="alpha/beta-Hydrolases"/>
    <property type="match status" value="1"/>
</dbReference>
<dbReference type="AlphaFoldDB" id="A0AAE0WIM9"/>
<reference evidence="2" key="1">
    <citation type="submission" date="2023-07" db="EMBL/GenBank/DDBJ databases">
        <title>Black Yeasts Isolated from many extreme environments.</title>
        <authorList>
            <person name="Coleine C."/>
            <person name="Stajich J.E."/>
            <person name="Selbmann L."/>
        </authorList>
    </citation>
    <scope>NUCLEOTIDE SEQUENCE</scope>
    <source>
        <strain evidence="2">CCFEE 5485</strain>
    </source>
</reference>
<gene>
    <name evidence="2" type="ORF">LTR78_009395</name>
</gene>
<dbReference type="Proteomes" id="UP001274830">
    <property type="component" value="Unassembled WGS sequence"/>
</dbReference>
<feature type="domain" description="AB hydrolase-1" evidence="1">
    <location>
        <begin position="42"/>
        <end position="329"/>
    </location>
</feature>
<dbReference type="PANTHER" id="PTHR43689">
    <property type="entry name" value="HYDROLASE"/>
    <property type="match status" value="1"/>
</dbReference>
<evidence type="ECO:0000313" key="2">
    <source>
        <dbReference type="EMBL" id="KAK3670703.1"/>
    </source>
</evidence>
<dbReference type="InterPro" id="IPR000073">
    <property type="entry name" value="AB_hydrolase_1"/>
</dbReference>
<accession>A0AAE0WIM9</accession>
<dbReference type="Pfam" id="PF12697">
    <property type="entry name" value="Abhydrolase_6"/>
    <property type="match status" value="1"/>
</dbReference>
<evidence type="ECO:0000313" key="3">
    <source>
        <dbReference type="Proteomes" id="UP001274830"/>
    </source>
</evidence>
<protein>
    <recommendedName>
        <fullName evidence="1">AB hydrolase-1 domain-containing protein</fullName>
    </recommendedName>
</protein>
<dbReference type="InterPro" id="IPR029058">
    <property type="entry name" value="AB_hydrolase_fold"/>
</dbReference>
<keyword evidence="3" id="KW-1185">Reference proteome</keyword>
<proteinExistence type="predicted"/>